<keyword evidence="11 14" id="KW-0739">Sodium transport</keyword>
<dbReference type="Gene3D" id="1.20.1730.10">
    <property type="entry name" value="Sodium/glucose cotransporter"/>
    <property type="match status" value="1"/>
</dbReference>
<evidence type="ECO:0000313" key="15">
    <source>
        <dbReference type="EMBL" id="PJJ54198.1"/>
    </source>
</evidence>
<feature type="transmembrane region" description="Helical" evidence="14">
    <location>
        <begin position="7"/>
        <end position="26"/>
    </location>
</feature>
<dbReference type="GO" id="GO:0031402">
    <property type="term" value="F:sodium ion binding"/>
    <property type="evidence" value="ECO:0007669"/>
    <property type="project" value="UniProtKB-UniRule"/>
</dbReference>
<dbReference type="InterPro" id="IPR050277">
    <property type="entry name" value="Sodium:Solute_Symporter"/>
</dbReference>
<keyword evidence="5 14" id="KW-0812">Transmembrane</keyword>
<feature type="transmembrane region" description="Helical" evidence="14">
    <location>
        <begin position="235"/>
        <end position="254"/>
    </location>
</feature>
<keyword evidence="9 14" id="KW-0406">Ion transport</keyword>
<dbReference type="NCBIfam" id="TIGR02121">
    <property type="entry name" value="Na_Pro_sym"/>
    <property type="match status" value="1"/>
</dbReference>
<protein>
    <recommendedName>
        <fullName evidence="14">Sodium/proline symporter</fullName>
    </recommendedName>
    <alternativeName>
        <fullName evidence="14">Proline permease</fullName>
    </alternativeName>
</protein>
<keyword evidence="4 14" id="KW-1003">Cell membrane</keyword>
<name>A0A0B2BQP7_9ACTN</name>
<comment type="function">
    <text evidence="14">Catalyzes the sodium-dependent uptake of extracellular L-proline.</text>
</comment>
<evidence type="ECO:0000256" key="13">
    <source>
        <dbReference type="RuleBase" id="RU362091"/>
    </source>
</evidence>
<feature type="transmembrane region" description="Helical" evidence="14">
    <location>
        <begin position="282"/>
        <end position="302"/>
    </location>
</feature>
<dbReference type="InterPro" id="IPR038377">
    <property type="entry name" value="Na/Glc_symporter_sf"/>
</dbReference>
<dbReference type="PROSITE" id="PS50283">
    <property type="entry name" value="NA_SOLUT_SYMP_3"/>
    <property type="match status" value="1"/>
</dbReference>
<dbReference type="EMBL" id="PGEZ01000002">
    <property type="protein sequence ID" value="PJJ54198.1"/>
    <property type="molecule type" value="Genomic_DNA"/>
</dbReference>
<proteinExistence type="inferred from homology"/>
<keyword evidence="14" id="KW-0029">Amino-acid transport</keyword>
<dbReference type="PANTHER" id="PTHR48086">
    <property type="entry name" value="SODIUM/PROLINE SYMPORTER-RELATED"/>
    <property type="match status" value="1"/>
</dbReference>
<gene>
    <name evidence="15" type="ORF">CLV56_3704</name>
</gene>
<comment type="catalytic activity">
    <reaction evidence="12">
        <text>L-proline(in) + Na(+)(in) = L-proline(out) + Na(+)(out)</text>
        <dbReference type="Rhea" id="RHEA:28967"/>
        <dbReference type="ChEBI" id="CHEBI:29101"/>
        <dbReference type="ChEBI" id="CHEBI:60039"/>
    </reaction>
</comment>
<dbReference type="PANTHER" id="PTHR48086:SF3">
    <property type="entry name" value="SODIUM_PROLINE SYMPORTER"/>
    <property type="match status" value="1"/>
</dbReference>
<keyword evidence="7 14" id="KW-1133">Transmembrane helix</keyword>
<organism evidence="15 16">
    <name type="scientific">Mumia flava</name>
    <dbReference type="NCBI Taxonomy" id="1348852"/>
    <lineage>
        <taxon>Bacteria</taxon>
        <taxon>Bacillati</taxon>
        <taxon>Actinomycetota</taxon>
        <taxon>Actinomycetes</taxon>
        <taxon>Propionibacteriales</taxon>
        <taxon>Nocardioidaceae</taxon>
        <taxon>Mumia</taxon>
    </lineage>
</organism>
<dbReference type="RefSeq" id="WP_039339508.1">
    <property type="nucleotide sequence ID" value="NZ_PGEZ01000002.1"/>
</dbReference>
<feature type="transmembrane region" description="Helical" evidence="14">
    <location>
        <begin position="404"/>
        <end position="422"/>
    </location>
</feature>
<dbReference type="AlphaFoldDB" id="A0A0B2BQP7"/>
<sequence length="499" mass="52831">MSDRTYEIIALAIYFAGMIAIGYYAYRQTSDHEGYMLAGRNLPSWAAALSAGASDMSGWLMMGLPGAIYVAGLIESWIAIGLTVGAYLNWRLVAPRLRAYSEVSRNSITIPSFFENRLRDHTHLLRIASAVIVLVFFTFYVSSGMVAGGVFFESSFDSPYLAGMLLVAGVTLSYTLFGGFLGASLTDVAQGVMMMVALVVVPILAIAELGGPADTLDAIRAVDPDHLSMLAGEPLTWATFVSIVSAAAWGLGYFGQPHIIVRFMALRNPAAATSARRIGMTWMIISLIGAVTAGLVGVAYFAETGAELGDPETVVLTMSQLLLHPLVAGFVLAAVLAAIMSTISSQLIVCSSALVEDLYKLAAKTPPAPRTLILLGRSCVLAVAVVAALLAIEPGDTILELVGFAWAGFGASFGPAILLCLFWRRLTNIGAAAGMVAGAVTVFAWDAWGTDLYEIVPGFLVNLVVAVVVSLMTYRDNPEIDAEFDQAASLVDKRAKTAA</sequence>
<dbReference type="CDD" id="cd11475">
    <property type="entry name" value="SLC5sbd_PutP"/>
    <property type="match status" value="1"/>
</dbReference>
<dbReference type="GO" id="GO:0005298">
    <property type="term" value="F:proline:sodium symporter activity"/>
    <property type="evidence" value="ECO:0007669"/>
    <property type="project" value="UniProtKB-UniRule"/>
</dbReference>
<evidence type="ECO:0000256" key="3">
    <source>
        <dbReference type="ARBA" id="ARBA00022448"/>
    </source>
</evidence>
<evidence type="ECO:0000256" key="12">
    <source>
        <dbReference type="ARBA" id="ARBA00033708"/>
    </source>
</evidence>
<feature type="transmembrane region" description="Helical" evidence="14">
    <location>
        <begin position="66"/>
        <end position="88"/>
    </location>
</feature>
<feature type="transmembrane region" description="Helical" evidence="14">
    <location>
        <begin position="158"/>
        <end position="181"/>
    </location>
</feature>
<dbReference type="Pfam" id="PF00474">
    <property type="entry name" value="SSF"/>
    <property type="match status" value="1"/>
</dbReference>
<evidence type="ECO:0000256" key="11">
    <source>
        <dbReference type="ARBA" id="ARBA00023201"/>
    </source>
</evidence>
<comment type="caution">
    <text evidence="15">The sequence shown here is derived from an EMBL/GenBank/DDBJ whole genome shotgun (WGS) entry which is preliminary data.</text>
</comment>
<dbReference type="InterPro" id="IPR001734">
    <property type="entry name" value="Na/solute_symporter"/>
</dbReference>
<dbReference type="GO" id="GO:0005886">
    <property type="term" value="C:plasma membrane"/>
    <property type="evidence" value="ECO:0007669"/>
    <property type="project" value="UniProtKB-SubCell"/>
</dbReference>
<keyword evidence="3 14" id="KW-0813">Transport</keyword>
<feature type="transmembrane region" description="Helical" evidence="14">
    <location>
        <begin position="455"/>
        <end position="474"/>
    </location>
</feature>
<keyword evidence="16" id="KW-1185">Reference proteome</keyword>
<reference evidence="15 16" key="1">
    <citation type="submission" date="2017-11" db="EMBL/GenBank/DDBJ databases">
        <title>Genomic Encyclopedia of Archaeal and Bacterial Type Strains, Phase II (KMG-II): From Individual Species to Whole Genera.</title>
        <authorList>
            <person name="Goeker M."/>
        </authorList>
    </citation>
    <scope>NUCLEOTIDE SEQUENCE [LARGE SCALE GENOMIC DNA]</scope>
    <source>
        <strain evidence="15 16">DSM 27763</strain>
    </source>
</reference>
<feature type="transmembrane region" description="Helical" evidence="14">
    <location>
        <begin position="127"/>
        <end position="152"/>
    </location>
</feature>
<keyword evidence="6 14" id="KW-0769">Symport</keyword>
<evidence type="ECO:0000313" key="16">
    <source>
        <dbReference type="Proteomes" id="UP000230842"/>
    </source>
</evidence>
<evidence type="ECO:0000256" key="8">
    <source>
        <dbReference type="ARBA" id="ARBA00023053"/>
    </source>
</evidence>
<comment type="subcellular location">
    <subcellularLocation>
        <location evidence="1 14">Cell membrane</location>
        <topology evidence="1 14">Multi-pass membrane protein</topology>
    </subcellularLocation>
</comment>
<evidence type="ECO:0000256" key="7">
    <source>
        <dbReference type="ARBA" id="ARBA00022989"/>
    </source>
</evidence>
<keyword evidence="8 14" id="KW-0915">Sodium</keyword>
<dbReference type="NCBIfam" id="TIGR00813">
    <property type="entry name" value="sss"/>
    <property type="match status" value="1"/>
</dbReference>
<keyword evidence="10 14" id="KW-0472">Membrane</keyword>
<evidence type="ECO:0000256" key="9">
    <source>
        <dbReference type="ARBA" id="ARBA00023065"/>
    </source>
</evidence>
<dbReference type="InterPro" id="IPR011851">
    <property type="entry name" value="Na/Pro_symporter"/>
</dbReference>
<evidence type="ECO:0000256" key="14">
    <source>
        <dbReference type="RuleBase" id="RU366012"/>
    </source>
</evidence>
<evidence type="ECO:0000256" key="10">
    <source>
        <dbReference type="ARBA" id="ARBA00023136"/>
    </source>
</evidence>
<dbReference type="GO" id="GO:0015824">
    <property type="term" value="P:proline transport"/>
    <property type="evidence" value="ECO:0007669"/>
    <property type="project" value="UniProtKB-UniRule"/>
</dbReference>
<accession>A0A0B2BQP7</accession>
<evidence type="ECO:0000256" key="1">
    <source>
        <dbReference type="ARBA" id="ARBA00004651"/>
    </source>
</evidence>
<feature type="transmembrane region" description="Helical" evidence="14">
    <location>
        <begin position="429"/>
        <end position="449"/>
    </location>
</feature>
<evidence type="ECO:0000256" key="6">
    <source>
        <dbReference type="ARBA" id="ARBA00022847"/>
    </source>
</evidence>
<dbReference type="GO" id="GO:0015193">
    <property type="term" value="F:L-proline transmembrane transporter activity"/>
    <property type="evidence" value="ECO:0007669"/>
    <property type="project" value="TreeGrafter"/>
</dbReference>
<dbReference type="Proteomes" id="UP000230842">
    <property type="component" value="Unassembled WGS sequence"/>
</dbReference>
<evidence type="ECO:0000256" key="2">
    <source>
        <dbReference type="ARBA" id="ARBA00006434"/>
    </source>
</evidence>
<feature type="transmembrane region" description="Helical" evidence="14">
    <location>
        <begin position="188"/>
        <end position="207"/>
    </location>
</feature>
<feature type="transmembrane region" description="Helical" evidence="14">
    <location>
        <begin position="371"/>
        <end position="392"/>
    </location>
</feature>
<evidence type="ECO:0000256" key="5">
    <source>
        <dbReference type="ARBA" id="ARBA00022692"/>
    </source>
</evidence>
<evidence type="ECO:0000256" key="4">
    <source>
        <dbReference type="ARBA" id="ARBA00022475"/>
    </source>
</evidence>
<dbReference type="OrthoDB" id="9789704at2"/>
<comment type="similarity">
    <text evidence="2 13">Belongs to the sodium:solute symporter (SSF) (TC 2.A.21) family.</text>
</comment>
<feature type="transmembrane region" description="Helical" evidence="14">
    <location>
        <begin position="322"/>
        <end position="350"/>
    </location>
</feature>